<gene>
    <name evidence="1" type="primary">GLEAN_12590</name>
    <name evidence="1" type="ORF">TcasGA2_TC012590</name>
</gene>
<name>D6X3D4_TRICA</name>
<protein>
    <submittedName>
        <fullName evidence="1">Uncharacterized protein</fullName>
    </submittedName>
</protein>
<dbReference type="EMBL" id="KQ971372">
    <property type="protein sequence ID" value="EFA10364.1"/>
    <property type="molecule type" value="Genomic_DNA"/>
</dbReference>
<proteinExistence type="predicted"/>
<dbReference type="Proteomes" id="UP000007266">
    <property type="component" value="Linkage group 9"/>
</dbReference>
<keyword evidence="2" id="KW-1185">Reference proteome</keyword>
<reference evidence="1 2" key="1">
    <citation type="journal article" date="2008" name="Nature">
        <title>The genome of the model beetle and pest Tribolium castaneum.</title>
        <authorList>
            <consortium name="Tribolium Genome Sequencing Consortium"/>
            <person name="Richards S."/>
            <person name="Gibbs R.A."/>
            <person name="Weinstock G.M."/>
            <person name="Brown S.J."/>
            <person name="Denell R."/>
            <person name="Beeman R.W."/>
            <person name="Gibbs R."/>
            <person name="Beeman R.W."/>
            <person name="Brown S.J."/>
            <person name="Bucher G."/>
            <person name="Friedrich M."/>
            <person name="Grimmelikhuijzen C.J."/>
            <person name="Klingler M."/>
            <person name="Lorenzen M."/>
            <person name="Richards S."/>
            <person name="Roth S."/>
            <person name="Schroder R."/>
            <person name="Tautz D."/>
            <person name="Zdobnov E.M."/>
            <person name="Muzny D."/>
            <person name="Gibbs R.A."/>
            <person name="Weinstock G.M."/>
            <person name="Attaway T."/>
            <person name="Bell S."/>
            <person name="Buhay C.J."/>
            <person name="Chandrabose M.N."/>
            <person name="Chavez D."/>
            <person name="Clerk-Blankenburg K.P."/>
            <person name="Cree A."/>
            <person name="Dao M."/>
            <person name="Davis C."/>
            <person name="Chacko J."/>
            <person name="Dinh H."/>
            <person name="Dugan-Rocha S."/>
            <person name="Fowler G."/>
            <person name="Garner T.T."/>
            <person name="Garnes J."/>
            <person name="Gnirke A."/>
            <person name="Hawes A."/>
            <person name="Hernandez J."/>
            <person name="Hines S."/>
            <person name="Holder M."/>
            <person name="Hume J."/>
            <person name="Jhangiani S.N."/>
            <person name="Joshi V."/>
            <person name="Khan Z.M."/>
            <person name="Jackson L."/>
            <person name="Kovar C."/>
            <person name="Kowis A."/>
            <person name="Lee S."/>
            <person name="Lewis L.R."/>
            <person name="Margolis J."/>
            <person name="Morgan M."/>
            <person name="Nazareth L.V."/>
            <person name="Nguyen N."/>
            <person name="Okwuonu G."/>
            <person name="Parker D."/>
            <person name="Richards S."/>
            <person name="Ruiz S.J."/>
            <person name="Santibanez J."/>
            <person name="Savard J."/>
            <person name="Scherer S.E."/>
            <person name="Schneider B."/>
            <person name="Sodergren E."/>
            <person name="Tautz D."/>
            <person name="Vattahil S."/>
            <person name="Villasana D."/>
            <person name="White C.S."/>
            <person name="Wright R."/>
            <person name="Park Y."/>
            <person name="Beeman R.W."/>
            <person name="Lord J."/>
            <person name="Oppert B."/>
            <person name="Lorenzen M."/>
            <person name="Brown S."/>
            <person name="Wang L."/>
            <person name="Savard J."/>
            <person name="Tautz D."/>
            <person name="Richards S."/>
            <person name="Weinstock G."/>
            <person name="Gibbs R.A."/>
            <person name="Liu Y."/>
            <person name="Worley K."/>
            <person name="Weinstock G."/>
            <person name="Elsik C.G."/>
            <person name="Reese J.T."/>
            <person name="Elhaik E."/>
            <person name="Landan G."/>
            <person name="Graur D."/>
            <person name="Arensburger P."/>
            <person name="Atkinson P."/>
            <person name="Beeman R.W."/>
            <person name="Beidler J."/>
            <person name="Brown S.J."/>
            <person name="Demuth J.P."/>
            <person name="Drury D.W."/>
            <person name="Du Y.Z."/>
            <person name="Fujiwara H."/>
            <person name="Lorenzen M."/>
            <person name="Maselli V."/>
            <person name="Osanai M."/>
            <person name="Park Y."/>
            <person name="Robertson H.M."/>
            <person name="Tu Z."/>
            <person name="Wang J.J."/>
            <person name="Wang S."/>
            <person name="Richards S."/>
            <person name="Song H."/>
            <person name="Zhang L."/>
            <person name="Sodergren E."/>
            <person name="Werner D."/>
            <person name="Stanke M."/>
            <person name="Morgenstern B."/>
            <person name="Solovyev V."/>
            <person name="Kosarev P."/>
            <person name="Brown G."/>
            <person name="Chen H.C."/>
            <person name="Ermolaeva O."/>
            <person name="Hlavina W."/>
            <person name="Kapustin Y."/>
            <person name="Kiryutin B."/>
            <person name="Kitts P."/>
            <person name="Maglott D."/>
            <person name="Pruitt K."/>
            <person name="Sapojnikov V."/>
            <person name="Souvorov A."/>
            <person name="Mackey A.J."/>
            <person name="Waterhouse R.M."/>
            <person name="Wyder S."/>
            <person name="Zdobnov E.M."/>
            <person name="Zdobnov E.M."/>
            <person name="Wyder S."/>
            <person name="Kriventseva E.V."/>
            <person name="Kadowaki T."/>
            <person name="Bork P."/>
            <person name="Aranda M."/>
            <person name="Bao R."/>
            <person name="Beermann A."/>
            <person name="Berns N."/>
            <person name="Bolognesi R."/>
            <person name="Bonneton F."/>
            <person name="Bopp D."/>
            <person name="Brown S.J."/>
            <person name="Bucher G."/>
            <person name="Butts T."/>
            <person name="Chaumot A."/>
            <person name="Denell R.E."/>
            <person name="Ferrier D.E."/>
            <person name="Friedrich M."/>
            <person name="Gordon C.M."/>
            <person name="Jindra M."/>
            <person name="Klingler M."/>
            <person name="Lan Q."/>
            <person name="Lattorff H.M."/>
            <person name="Laudet V."/>
            <person name="von Levetsow C."/>
            <person name="Liu Z."/>
            <person name="Lutz R."/>
            <person name="Lynch J.A."/>
            <person name="da Fonseca R.N."/>
            <person name="Posnien N."/>
            <person name="Reuter R."/>
            <person name="Roth S."/>
            <person name="Savard J."/>
            <person name="Schinko J.B."/>
            <person name="Schmitt C."/>
            <person name="Schoppmeier M."/>
            <person name="Schroder R."/>
            <person name="Shippy T.D."/>
            <person name="Simonnet F."/>
            <person name="Marques-Souza H."/>
            <person name="Tautz D."/>
            <person name="Tomoyasu Y."/>
            <person name="Trauner J."/>
            <person name="Van der Zee M."/>
            <person name="Vervoort M."/>
            <person name="Wittkopp N."/>
            <person name="Wimmer E.A."/>
            <person name="Yang X."/>
            <person name="Jones A.K."/>
            <person name="Sattelle D.B."/>
            <person name="Ebert P.R."/>
            <person name="Nelson D."/>
            <person name="Scott J.G."/>
            <person name="Beeman R.W."/>
            <person name="Muthukrishnan S."/>
            <person name="Kramer K.J."/>
            <person name="Arakane Y."/>
            <person name="Beeman R.W."/>
            <person name="Zhu Q."/>
            <person name="Hogenkamp D."/>
            <person name="Dixit R."/>
            <person name="Oppert B."/>
            <person name="Jiang H."/>
            <person name="Zou Z."/>
            <person name="Marshall J."/>
            <person name="Elpidina E."/>
            <person name="Vinokurov K."/>
            <person name="Oppert C."/>
            <person name="Zou Z."/>
            <person name="Evans J."/>
            <person name="Lu Z."/>
            <person name="Zhao P."/>
            <person name="Sumathipala N."/>
            <person name="Altincicek B."/>
            <person name="Vilcinskas A."/>
            <person name="Williams M."/>
            <person name="Hultmark D."/>
            <person name="Hetru C."/>
            <person name="Jiang H."/>
            <person name="Grimmelikhuijzen C.J."/>
            <person name="Hauser F."/>
            <person name="Cazzamali G."/>
            <person name="Williamson M."/>
            <person name="Park Y."/>
            <person name="Li B."/>
            <person name="Tanaka Y."/>
            <person name="Predel R."/>
            <person name="Neupert S."/>
            <person name="Schachtner J."/>
            <person name="Verleyen P."/>
            <person name="Raible F."/>
            <person name="Bork P."/>
            <person name="Friedrich M."/>
            <person name="Walden K.K."/>
            <person name="Robertson H.M."/>
            <person name="Angeli S."/>
            <person name="Foret S."/>
            <person name="Bucher G."/>
            <person name="Schuetz S."/>
            <person name="Maleszka R."/>
            <person name="Wimmer E.A."/>
            <person name="Beeman R.W."/>
            <person name="Lorenzen M."/>
            <person name="Tomoyasu Y."/>
            <person name="Miller S.C."/>
            <person name="Grossmann D."/>
            <person name="Bucher G."/>
        </authorList>
    </citation>
    <scope>NUCLEOTIDE SEQUENCE [LARGE SCALE GENOMIC DNA]</scope>
    <source>
        <strain evidence="1 2">Georgia GA2</strain>
    </source>
</reference>
<sequence length="150" mass="17259">MPSLFRIKAEFRLYCVANLNKSRDCKVERRSFNAIMGLNFSIVVADRLCFSKFRSFPAKCRPYTFPSALIFALIDVETSQHEWNFRKGGGQGLPAGDFFSGESLPVRFLRIFFRYVVNIGSASNQSCVPHEFYEECHTCNFFIGPVLRLF</sequence>
<dbReference type="AlphaFoldDB" id="D6X3D4"/>
<organism evidence="1 2">
    <name type="scientific">Tribolium castaneum</name>
    <name type="common">Red flour beetle</name>
    <dbReference type="NCBI Taxonomy" id="7070"/>
    <lineage>
        <taxon>Eukaryota</taxon>
        <taxon>Metazoa</taxon>
        <taxon>Ecdysozoa</taxon>
        <taxon>Arthropoda</taxon>
        <taxon>Hexapoda</taxon>
        <taxon>Insecta</taxon>
        <taxon>Pterygota</taxon>
        <taxon>Neoptera</taxon>
        <taxon>Endopterygota</taxon>
        <taxon>Coleoptera</taxon>
        <taxon>Polyphaga</taxon>
        <taxon>Cucujiformia</taxon>
        <taxon>Tenebrionidae</taxon>
        <taxon>Tenebrionidae incertae sedis</taxon>
        <taxon>Tribolium</taxon>
    </lineage>
</organism>
<reference evidence="1 2" key="2">
    <citation type="journal article" date="2010" name="Nucleic Acids Res.">
        <title>BeetleBase in 2010: revisions to provide comprehensive genomic information for Tribolium castaneum.</title>
        <authorList>
            <person name="Kim H.S."/>
            <person name="Murphy T."/>
            <person name="Xia J."/>
            <person name="Caragea D."/>
            <person name="Park Y."/>
            <person name="Beeman R.W."/>
            <person name="Lorenzen M.D."/>
            <person name="Butcher S."/>
            <person name="Manak J.R."/>
            <person name="Brown S.J."/>
        </authorList>
    </citation>
    <scope>GENOME REANNOTATION</scope>
    <source>
        <strain evidence="1 2">Georgia GA2</strain>
    </source>
</reference>
<dbReference type="HOGENOM" id="CLU_1742900_0_0_1"/>
<accession>D6X3D4</accession>
<evidence type="ECO:0000313" key="2">
    <source>
        <dbReference type="Proteomes" id="UP000007266"/>
    </source>
</evidence>
<evidence type="ECO:0000313" key="1">
    <source>
        <dbReference type="EMBL" id="EFA10364.1"/>
    </source>
</evidence>
<dbReference type="InParanoid" id="D6X3D4"/>